<feature type="region of interest" description="Disordered" evidence="1">
    <location>
        <begin position="28"/>
        <end position="66"/>
    </location>
</feature>
<organism evidence="2 3">
    <name type="scientific">Leucosporidium creatinivorum</name>
    <dbReference type="NCBI Taxonomy" id="106004"/>
    <lineage>
        <taxon>Eukaryota</taxon>
        <taxon>Fungi</taxon>
        <taxon>Dikarya</taxon>
        <taxon>Basidiomycota</taxon>
        <taxon>Pucciniomycotina</taxon>
        <taxon>Microbotryomycetes</taxon>
        <taxon>Leucosporidiales</taxon>
        <taxon>Leucosporidium</taxon>
    </lineage>
</organism>
<evidence type="ECO:0000313" key="3">
    <source>
        <dbReference type="Proteomes" id="UP000193467"/>
    </source>
</evidence>
<dbReference type="GO" id="GO:0006396">
    <property type="term" value="P:RNA processing"/>
    <property type="evidence" value="ECO:0007669"/>
    <property type="project" value="InterPro"/>
</dbReference>
<dbReference type="AlphaFoldDB" id="A0A1Y2BWR2"/>
<evidence type="ECO:0000313" key="2">
    <source>
        <dbReference type="EMBL" id="ORY39202.1"/>
    </source>
</evidence>
<dbReference type="EMBL" id="MCGR01000150">
    <property type="protein sequence ID" value="ORY39202.1"/>
    <property type="molecule type" value="Genomic_DNA"/>
</dbReference>
<dbReference type="GO" id="GO:0004525">
    <property type="term" value="F:ribonuclease III activity"/>
    <property type="evidence" value="ECO:0007669"/>
    <property type="project" value="InterPro"/>
</dbReference>
<comment type="caution">
    <text evidence="2">The sequence shown here is derived from an EMBL/GenBank/DDBJ whole genome shotgun (WGS) entry which is preliminary data.</text>
</comment>
<proteinExistence type="predicted"/>
<reference evidence="2 3" key="1">
    <citation type="submission" date="2016-07" db="EMBL/GenBank/DDBJ databases">
        <title>Pervasive Adenine N6-methylation of Active Genes in Fungi.</title>
        <authorList>
            <consortium name="DOE Joint Genome Institute"/>
            <person name="Mondo S.J."/>
            <person name="Dannebaum R.O."/>
            <person name="Kuo R.C."/>
            <person name="Labutti K."/>
            <person name="Haridas S."/>
            <person name="Kuo A."/>
            <person name="Salamov A."/>
            <person name="Ahrendt S.R."/>
            <person name="Lipzen A."/>
            <person name="Sullivan W."/>
            <person name="Andreopoulos W.B."/>
            <person name="Clum A."/>
            <person name="Lindquist E."/>
            <person name="Daum C."/>
            <person name="Ramamoorthy G.K."/>
            <person name="Gryganskyi A."/>
            <person name="Culley D."/>
            <person name="Magnuson J.K."/>
            <person name="James T.Y."/>
            <person name="O'Malley M.A."/>
            <person name="Stajich J.E."/>
            <person name="Spatafora J.W."/>
            <person name="Visel A."/>
            <person name="Grigoriev I.V."/>
        </authorList>
    </citation>
    <scope>NUCLEOTIDE SEQUENCE [LARGE SCALE GENOMIC DNA]</scope>
    <source>
        <strain evidence="2 3">62-1032</strain>
    </source>
</reference>
<name>A0A1Y2BWR2_9BASI</name>
<evidence type="ECO:0000256" key="1">
    <source>
        <dbReference type="SAM" id="MobiDB-lite"/>
    </source>
</evidence>
<dbReference type="InParanoid" id="A0A1Y2BWR2"/>
<evidence type="ECO:0008006" key="4">
    <source>
        <dbReference type="Google" id="ProtNLM"/>
    </source>
</evidence>
<gene>
    <name evidence="2" type="ORF">BCR35DRAFT_51330</name>
</gene>
<protein>
    <recommendedName>
        <fullName evidence="4">RNase III domain-containing protein</fullName>
    </recommendedName>
</protein>
<dbReference type="SUPFAM" id="SSF69065">
    <property type="entry name" value="RNase III domain-like"/>
    <property type="match status" value="1"/>
</dbReference>
<dbReference type="Proteomes" id="UP000193467">
    <property type="component" value="Unassembled WGS sequence"/>
</dbReference>
<keyword evidence="3" id="KW-1185">Reference proteome</keyword>
<sequence>MSPRSALERLLSTTNNAVRPTLCTSSFCTSSSSSARLYSTSNTSNTSTPSTPSTRPPGSRLYSPPTSYLTQHIHQLLAPLNLPTLHDDVIQQALTHKSAVNKARNLTANSEGARAHGERLAFVGEFQVTVL</sequence>
<dbReference type="InterPro" id="IPR036389">
    <property type="entry name" value="RNase_III_sf"/>
</dbReference>
<feature type="compositionally biased region" description="Low complexity" evidence="1">
    <location>
        <begin position="28"/>
        <end position="53"/>
    </location>
</feature>
<accession>A0A1Y2BWR2</accession>